<comment type="caution">
    <text evidence="16">The sequence shown here is derived from an EMBL/GenBank/DDBJ whole genome shotgun (WGS) entry which is preliminary data.</text>
</comment>
<evidence type="ECO:0000256" key="12">
    <source>
        <dbReference type="SAM" id="MobiDB-lite"/>
    </source>
</evidence>
<dbReference type="NCBIfam" id="TIGR00118">
    <property type="entry name" value="acolac_lg"/>
    <property type="match status" value="1"/>
</dbReference>
<comment type="cofactor">
    <cofactor evidence="11">
        <name>thiamine diphosphate</name>
        <dbReference type="ChEBI" id="CHEBI:58937"/>
    </cofactor>
    <text evidence="11">Binds 1 thiamine pyrophosphate per subunit.</text>
</comment>
<keyword evidence="9 11" id="KW-0786">Thiamine pyrophosphate</keyword>
<dbReference type="SUPFAM" id="SSF52467">
    <property type="entry name" value="DHS-like NAD/FAD-binding domain"/>
    <property type="match status" value="1"/>
</dbReference>
<dbReference type="InterPro" id="IPR012000">
    <property type="entry name" value="Thiamin_PyroP_enz_cen_dom"/>
</dbReference>
<evidence type="ECO:0000256" key="8">
    <source>
        <dbReference type="ARBA" id="ARBA00022842"/>
    </source>
</evidence>
<keyword evidence="17" id="KW-1185">Reference proteome</keyword>
<dbReference type="Proteomes" id="UP001165366">
    <property type="component" value="Unassembled WGS sequence"/>
</dbReference>
<evidence type="ECO:0000256" key="4">
    <source>
        <dbReference type="ARBA" id="ARBA00013145"/>
    </source>
</evidence>
<evidence type="ECO:0000256" key="7">
    <source>
        <dbReference type="ARBA" id="ARBA00022723"/>
    </source>
</evidence>
<evidence type="ECO:0000313" key="17">
    <source>
        <dbReference type="Proteomes" id="UP001165366"/>
    </source>
</evidence>
<dbReference type="Pfam" id="PF02775">
    <property type="entry name" value="TPP_enzyme_C"/>
    <property type="match status" value="1"/>
</dbReference>
<dbReference type="SUPFAM" id="SSF52518">
    <property type="entry name" value="Thiamin diphosphate-binding fold (THDP-binding)"/>
    <property type="match status" value="2"/>
</dbReference>
<dbReference type="CDD" id="cd07035">
    <property type="entry name" value="TPP_PYR_POX_like"/>
    <property type="match status" value="1"/>
</dbReference>
<protein>
    <recommendedName>
        <fullName evidence="4 11">Acetolactate synthase</fullName>
        <ecNumber evidence="4 11">2.2.1.6</ecNumber>
    </recommendedName>
</protein>
<organism evidence="16 17">
    <name type="scientific">Rhodohalobacter sulfatireducens</name>
    <dbReference type="NCBI Taxonomy" id="2911366"/>
    <lineage>
        <taxon>Bacteria</taxon>
        <taxon>Pseudomonadati</taxon>
        <taxon>Balneolota</taxon>
        <taxon>Balneolia</taxon>
        <taxon>Balneolales</taxon>
        <taxon>Balneolaceae</taxon>
        <taxon>Rhodohalobacter</taxon>
    </lineage>
</organism>
<dbReference type="InterPro" id="IPR029035">
    <property type="entry name" value="DHS-like_NAD/FAD-binding_dom"/>
</dbReference>
<keyword evidence="5 11" id="KW-0028">Amino-acid biosynthesis</keyword>
<name>A0ABS9KCU9_9BACT</name>
<dbReference type="InterPro" id="IPR012001">
    <property type="entry name" value="Thiamin_PyroP_enz_TPP-bd_dom"/>
</dbReference>
<feature type="domain" description="Thiamine pyrophosphate enzyme N-terminal TPP-binding" evidence="15">
    <location>
        <begin position="35"/>
        <end position="149"/>
    </location>
</feature>
<dbReference type="InterPro" id="IPR012846">
    <property type="entry name" value="Acetolactate_synth_lsu"/>
</dbReference>
<dbReference type="InterPro" id="IPR029061">
    <property type="entry name" value="THDP-binding"/>
</dbReference>
<keyword evidence="10 11" id="KW-0100">Branched-chain amino acid biosynthesis</keyword>
<feature type="domain" description="Thiamine pyrophosphate enzyme TPP-binding" evidence="14">
    <location>
        <begin position="415"/>
        <end position="564"/>
    </location>
</feature>
<dbReference type="Pfam" id="PF00205">
    <property type="entry name" value="TPP_enzyme_M"/>
    <property type="match status" value="1"/>
</dbReference>
<evidence type="ECO:0000313" key="16">
    <source>
        <dbReference type="EMBL" id="MCG2588652.1"/>
    </source>
</evidence>
<dbReference type="InterPro" id="IPR045229">
    <property type="entry name" value="TPP_enz"/>
</dbReference>
<dbReference type="Gene3D" id="3.40.50.1220">
    <property type="entry name" value="TPP-binding domain"/>
    <property type="match status" value="1"/>
</dbReference>
<comment type="pathway">
    <text evidence="2 11">Amino-acid biosynthesis; L-valine biosynthesis; L-valine from pyruvate: step 1/4.</text>
</comment>
<feature type="compositionally biased region" description="Polar residues" evidence="12">
    <location>
        <begin position="1"/>
        <end position="18"/>
    </location>
</feature>
<comment type="catalytic activity">
    <reaction evidence="11">
        <text>2 pyruvate + H(+) = (2S)-2-acetolactate + CO2</text>
        <dbReference type="Rhea" id="RHEA:25249"/>
        <dbReference type="ChEBI" id="CHEBI:15361"/>
        <dbReference type="ChEBI" id="CHEBI:15378"/>
        <dbReference type="ChEBI" id="CHEBI:16526"/>
        <dbReference type="ChEBI" id="CHEBI:58476"/>
        <dbReference type="EC" id="2.2.1.6"/>
    </reaction>
</comment>
<dbReference type="EMBL" id="JAKLWS010000008">
    <property type="protein sequence ID" value="MCG2588652.1"/>
    <property type="molecule type" value="Genomic_DNA"/>
</dbReference>
<keyword evidence="7 11" id="KW-0479">Metal-binding</keyword>
<evidence type="ECO:0000256" key="11">
    <source>
        <dbReference type="RuleBase" id="RU003591"/>
    </source>
</evidence>
<comment type="similarity">
    <text evidence="3 11">Belongs to the TPP enzyme family.</text>
</comment>
<feature type="compositionally biased region" description="Basic and acidic residues" evidence="12">
    <location>
        <begin position="23"/>
        <end position="33"/>
    </location>
</feature>
<dbReference type="Pfam" id="PF02776">
    <property type="entry name" value="TPP_enzyme_N"/>
    <property type="match status" value="1"/>
</dbReference>
<dbReference type="EC" id="2.2.1.6" evidence="4 11"/>
<comment type="cofactor">
    <cofactor evidence="11">
        <name>Mg(2+)</name>
        <dbReference type="ChEBI" id="CHEBI:18420"/>
    </cofactor>
    <text evidence="11">Binds 1 Mg(2+) ion per subunit.</text>
</comment>
<evidence type="ECO:0000256" key="1">
    <source>
        <dbReference type="ARBA" id="ARBA00004974"/>
    </source>
</evidence>
<dbReference type="InterPro" id="IPR039368">
    <property type="entry name" value="AHAS_TPP"/>
</dbReference>
<dbReference type="Gene3D" id="3.40.50.970">
    <property type="match status" value="2"/>
</dbReference>
<evidence type="ECO:0000259" key="15">
    <source>
        <dbReference type="Pfam" id="PF02776"/>
    </source>
</evidence>
<dbReference type="PANTHER" id="PTHR18968:SF13">
    <property type="entry name" value="ACETOLACTATE SYNTHASE CATALYTIC SUBUNIT, MITOCHONDRIAL"/>
    <property type="match status" value="1"/>
</dbReference>
<dbReference type="PANTHER" id="PTHR18968">
    <property type="entry name" value="THIAMINE PYROPHOSPHATE ENZYMES"/>
    <property type="match status" value="1"/>
</dbReference>
<accession>A0ABS9KCU9</accession>
<feature type="domain" description="Thiamine pyrophosphate enzyme central" evidence="13">
    <location>
        <begin position="224"/>
        <end position="358"/>
    </location>
</feature>
<proteinExistence type="inferred from homology"/>
<dbReference type="InterPro" id="IPR000399">
    <property type="entry name" value="TPP-bd_CS"/>
</dbReference>
<evidence type="ECO:0000256" key="9">
    <source>
        <dbReference type="ARBA" id="ARBA00023052"/>
    </source>
</evidence>
<dbReference type="CDD" id="cd02015">
    <property type="entry name" value="TPP_AHAS"/>
    <property type="match status" value="1"/>
</dbReference>
<evidence type="ECO:0000259" key="14">
    <source>
        <dbReference type="Pfam" id="PF02775"/>
    </source>
</evidence>
<evidence type="ECO:0000256" key="2">
    <source>
        <dbReference type="ARBA" id="ARBA00005025"/>
    </source>
</evidence>
<gene>
    <name evidence="16" type="primary">ilvB</name>
    <name evidence="16" type="ORF">L6773_08755</name>
</gene>
<reference evidence="16" key="1">
    <citation type="submission" date="2022-01" db="EMBL/GenBank/DDBJ databases">
        <authorList>
            <person name="Wang Y."/>
        </authorList>
    </citation>
    <scope>NUCLEOTIDE SEQUENCE</scope>
    <source>
        <strain evidence="16">WB101</strain>
    </source>
</reference>
<feature type="region of interest" description="Disordered" evidence="12">
    <location>
        <begin position="1"/>
        <end position="33"/>
    </location>
</feature>
<evidence type="ECO:0000256" key="10">
    <source>
        <dbReference type="ARBA" id="ARBA00023304"/>
    </source>
</evidence>
<comment type="pathway">
    <text evidence="1 11">Amino-acid biosynthesis; L-isoleucine biosynthesis; L-isoleucine from 2-oxobutanoate: step 1/4.</text>
</comment>
<keyword evidence="8 11" id="KW-0460">Magnesium</keyword>
<dbReference type="GO" id="GO:0003984">
    <property type="term" value="F:acetolactate synthase activity"/>
    <property type="evidence" value="ECO:0007669"/>
    <property type="project" value="UniProtKB-EC"/>
</dbReference>
<evidence type="ECO:0000256" key="3">
    <source>
        <dbReference type="ARBA" id="ARBA00007812"/>
    </source>
</evidence>
<evidence type="ECO:0000259" key="13">
    <source>
        <dbReference type="Pfam" id="PF00205"/>
    </source>
</evidence>
<dbReference type="RefSeq" id="WP_237853491.1">
    <property type="nucleotide sequence ID" value="NZ_JAKLWS010000008.1"/>
</dbReference>
<sequence length="595" mass="64746">MKPSESSSPANKIQQNKPLKSVKHSEDEDSVPKHNGAEILIKTLADLEVDTIFGYPGGANLPIYDVLFDEHDMEHVLIRHEQAGSHAADGYSRATGKPGVVLVTSGPGGTNTVTGIATAMMDSIPLVVLTGQVPTSVIGNDAFQEADIVGITRPITKQNYLVRDVNELENVVREAFHIATNGRPGPVLVDLPKDMLNTAARYSGMKKVDIPSFKPTLHGHQPQIAKAAEMISKAERPLLYVGGGAILGEAWEEVTEFAEKLNIPITTTLMGLGAFPESKPQSVGMLGMHGTWYANMAMTECDVLLAVGARFDDRVTGRLDGFSQKSRKIHIDIDPSCIGKNVDVEVPIVGDVKNVLPAIGKLAKAPKIDTWWDTIHDWKKEHPLKVPKSDDAIYPQHMIKAISEATNGDAIVVTDVGQHQMWAAQHYTYNHPRSWISSGGLGTMGYGFPAAMGAAIACPDRDVVCITGDGGFQMLSCELATAVEYKIPVKIALMNNECLGMVRQWQQLFYNNRTSYSVFGSNNPDFVKLAEAYGAVGMRASNPIEMYEVLDKAMKIKDGPVLMDFRVVKTENCYPMVPSGAALDEMVESDEDVKK</sequence>
<keyword evidence="6 11" id="KW-0808">Transferase</keyword>
<evidence type="ECO:0000256" key="5">
    <source>
        <dbReference type="ARBA" id="ARBA00022605"/>
    </source>
</evidence>
<evidence type="ECO:0000256" key="6">
    <source>
        <dbReference type="ARBA" id="ARBA00022679"/>
    </source>
</evidence>
<dbReference type="InterPro" id="IPR011766">
    <property type="entry name" value="TPP_enzyme_TPP-bd"/>
</dbReference>
<reference evidence="16" key="2">
    <citation type="submission" date="2024-05" db="EMBL/GenBank/DDBJ databases">
        <title>Rhodohalobacter halophilus gen. nov., sp. nov., a moderately halophilic member of the family Balneolaceae.</title>
        <authorList>
            <person name="Xia J."/>
        </authorList>
    </citation>
    <scope>NUCLEOTIDE SEQUENCE</scope>
    <source>
        <strain evidence="16">WB101</strain>
    </source>
</reference>
<dbReference type="PROSITE" id="PS00187">
    <property type="entry name" value="TPP_ENZYMES"/>
    <property type="match status" value="1"/>
</dbReference>